<dbReference type="SUPFAM" id="SSF51206">
    <property type="entry name" value="cAMP-binding domain-like"/>
    <property type="match status" value="1"/>
</dbReference>
<dbReference type="PANTHER" id="PTHR11635:SF152">
    <property type="entry name" value="CAMP-DEPENDENT PROTEIN KINASE TYPE I REGULATORY SUBUNIT-RELATED"/>
    <property type="match status" value="1"/>
</dbReference>
<sequence>MALDIPLQLLSEHLVFAVLEREALRMLAFAAERKDLSAGNILFDQGEAADAAYLILEGQVSITSVRAGQTKRRETAQAGALLGESALITPTQHAATVRAETATTLLRLPRSAYRRILEEFPRSAVDLRQKLAERLLATVGDLDTVRQSLED</sequence>
<dbReference type="InterPro" id="IPR018490">
    <property type="entry name" value="cNMP-bd_dom_sf"/>
</dbReference>
<dbReference type="PANTHER" id="PTHR11635">
    <property type="entry name" value="CAMP-DEPENDENT PROTEIN KINASE REGULATORY CHAIN"/>
    <property type="match status" value="1"/>
</dbReference>
<dbReference type="GO" id="GO:0004862">
    <property type="term" value="F:cAMP-dependent protein kinase inhibitor activity"/>
    <property type="evidence" value="ECO:0007669"/>
    <property type="project" value="TreeGrafter"/>
</dbReference>
<dbReference type="InterPro" id="IPR014710">
    <property type="entry name" value="RmlC-like_jellyroll"/>
</dbReference>
<dbReference type="InterPro" id="IPR000595">
    <property type="entry name" value="cNMP-bd_dom"/>
</dbReference>
<dbReference type="STRING" id="1827387.A4S15_06695"/>
<dbReference type="EMBL" id="LWDL01000012">
    <property type="protein sequence ID" value="OQW52526.1"/>
    <property type="molecule type" value="Genomic_DNA"/>
</dbReference>
<dbReference type="Gene3D" id="2.60.120.10">
    <property type="entry name" value="Jelly Rolls"/>
    <property type="match status" value="1"/>
</dbReference>
<evidence type="ECO:0000259" key="1">
    <source>
        <dbReference type="PROSITE" id="PS50042"/>
    </source>
</evidence>
<comment type="caution">
    <text evidence="2">The sequence shown here is derived from an EMBL/GenBank/DDBJ whole genome shotgun (WGS) entry which is preliminary data.</text>
</comment>
<dbReference type="InterPro" id="IPR050503">
    <property type="entry name" value="cAMP-dep_PK_reg_su-like"/>
</dbReference>
<gene>
    <name evidence="2" type="ORF">A4S15_06695</name>
</gene>
<dbReference type="Pfam" id="PF00027">
    <property type="entry name" value="cNMP_binding"/>
    <property type="match status" value="1"/>
</dbReference>
<accession>A0A1W9HYH6</accession>
<organism evidence="2 3">
    <name type="scientific">Candidatus Raskinella chloraquaticus</name>
    <dbReference type="NCBI Taxonomy" id="1951219"/>
    <lineage>
        <taxon>Bacteria</taxon>
        <taxon>Pseudomonadati</taxon>
        <taxon>Pseudomonadota</taxon>
        <taxon>Alphaproteobacteria</taxon>
        <taxon>Hyphomicrobiales</taxon>
        <taxon>Phreatobacteraceae</taxon>
        <taxon>Candidatus Raskinella</taxon>
    </lineage>
</organism>
<name>A0A1W9HYH6_9HYPH</name>
<dbReference type="RefSeq" id="WP_376801680.1">
    <property type="nucleotide sequence ID" value="NZ_DBNB01000020.1"/>
</dbReference>
<dbReference type="CDD" id="cd00038">
    <property type="entry name" value="CAP_ED"/>
    <property type="match status" value="1"/>
</dbReference>
<dbReference type="GO" id="GO:0005952">
    <property type="term" value="C:cAMP-dependent protein kinase complex"/>
    <property type="evidence" value="ECO:0007669"/>
    <property type="project" value="InterPro"/>
</dbReference>
<proteinExistence type="predicted"/>
<feature type="domain" description="Cyclic nucleotide-binding" evidence="1">
    <location>
        <begin position="15"/>
        <end position="117"/>
    </location>
</feature>
<dbReference type="PROSITE" id="PS50042">
    <property type="entry name" value="CNMP_BINDING_3"/>
    <property type="match status" value="1"/>
</dbReference>
<reference evidence="2 3" key="1">
    <citation type="journal article" date="2017" name="Water Res.">
        <title>Comammox in drinking water systems.</title>
        <authorList>
            <person name="Wang Y."/>
            <person name="Ma L."/>
            <person name="Mao Y."/>
            <person name="Jiang X."/>
            <person name="Xia Y."/>
            <person name="Yu K."/>
            <person name="Li B."/>
            <person name="Zhang T."/>
        </authorList>
    </citation>
    <scope>NUCLEOTIDE SEQUENCE [LARGE SCALE GENOMIC DNA]</scope>
    <source>
        <strain evidence="2">SG_bin8</strain>
    </source>
</reference>
<dbReference type="GO" id="GO:0005829">
    <property type="term" value="C:cytosol"/>
    <property type="evidence" value="ECO:0007669"/>
    <property type="project" value="TreeGrafter"/>
</dbReference>
<dbReference type="GO" id="GO:0034236">
    <property type="term" value="F:protein kinase A catalytic subunit binding"/>
    <property type="evidence" value="ECO:0007669"/>
    <property type="project" value="TreeGrafter"/>
</dbReference>
<dbReference type="AlphaFoldDB" id="A0A1W9HYH6"/>
<evidence type="ECO:0000313" key="2">
    <source>
        <dbReference type="EMBL" id="OQW52526.1"/>
    </source>
</evidence>
<dbReference type="Proteomes" id="UP000192872">
    <property type="component" value="Unassembled WGS sequence"/>
</dbReference>
<dbReference type="SMART" id="SM00100">
    <property type="entry name" value="cNMP"/>
    <property type="match status" value="1"/>
</dbReference>
<evidence type="ECO:0000313" key="3">
    <source>
        <dbReference type="Proteomes" id="UP000192872"/>
    </source>
</evidence>
<dbReference type="GO" id="GO:0030552">
    <property type="term" value="F:cAMP binding"/>
    <property type="evidence" value="ECO:0007669"/>
    <property type="project" value="TreeGrafter"/>
</dbReference>
<protein>
    <recommendedName>
        <fullName evidence="1">Cyclic nucleotide-binding domain-containing protein</fullName>
    </recommendedName>
</protein>